<accession>A0ACC6R825</accession>
<keyword evidence="2" id="KW-1185">Reference proteome</keyword>
<evidence type="ECO:0000313" key="2">
    <source>
        <dbReference type="Proteomes" id="UP001374952"/>
    </source>
</evidence>
<comment type="caution">
    <text evidence="1">The sequence shown here is derived from an EMBL/GenBank/DDBJ whole genome shotgun (WGS) entry which is preliminary data.</text>
</comment>
<sequence length="120" mass="13892">MKAFLFTVFLAGALVSINAQAKPDKDNHGHKNGHHKHQQYNYKSSNKLSKKQHKKLVRAGWTPPGLSKRYYKGDYLDHNVYKQGRVIERSRDNGTVSIKIDRTIIHMVHDTREILSILTR</sequence>
<organism evidence="1 2">
    <name type="scientific">Pseudoalteromonas undina</name>
    <dbReference type="NCBI Taxonomy" id="43660"/>
    <lineage>
        <taxon>Bacteria</taxon>
        <taxon>Pseudomonadati</taxon>
        <taxon>Pseudomonadota</taxon>
        <taxon>Gammaproteobacteria</taxon>
        <taxon>Alteromonadales</taxon>
        <taxon>Pseudoalteromonadaceae</taxon>
        <taxon>Pseudoalteromonas</taxon>
    </lineage>
</organism>
<name>A0ACC6R825_9GAMM</name>
<gene>
    <name evidence="1" type="ORF">V6250_13540</name>
</gene>
<dbReference type="EMBL" id="JBAKAX010000015">
    <property type="protein sequence ID" value="MEL0605193.1"/>
    <property type="molecule type" value="Genomic_DNA"/>
</dbReference>
<evidence type="ECO:0000313" key="1">
    <source>
        <dbReference type="EMBL" id="MEL0605193.1"/>
    </source>
</evidence>
<protein>
    <submittedName>
        <fullName evidence="1">Uncharacterized protein</fullName>
    </submittedName>
</protein>
<proteinExistence type="predicted"/>
<reference evidence="1" key="1">
    <citation type="submission" date="2024-02" db="EMBL/GenBank/DDBJ databases">
        <title>Bacteria isolated from the canopy kelp, Nereocystis luetkeana.</title>
        <authorList>
            <person name="Pfister C.A."/>
            <person name="Younker I.T."/>
            <person name="Light S.H."/>
        </authorList>
    </citation>
    <scope>NUCLEOTIDE SEQUENCE</scope>
    <source>
        <strain evidence="1">TN.2.01</strain>
    </source>
</reference>
<dbReference type="Proteomes" id="UP001374952">
    <property type="component" value="Unassembled WGS sequence"/>
</dbReference>